<dbReference type="AlphaFoldDB" id="A0A1E3QU82"/>
<feature type="transmembrane region" description="Helical" evidence="1">
    <location>
        <begin position="127"/>
        <end position="151"/>
    </location>
</feature>
<organism evidence="2 3">
    <name type="scientific">Babjeviella inositovora NRRL Y-12698</name>
    <dbReference type="NCBI Taxonomy" id="984486"/>
    <lineage>
        <taxon>Eukaryota</taxon>
        <taxon>Fungi</taxon>
        <taxon>Dikarya</taxon>
        <taxon>Ascomycota</taxon>
        <taxon>Saccharomycotina</taxon>
        <taxon>Pichiomycetes</taxon>
        <taxon>Serinales incertae sedis</taxon>
        <taxon>Babjeviella</taxon>
    </lineage>
</organism>
<dbReference type="GeneID" id="30146194"/>
<evidence type="ECO:0000313" key="3">
    <source>
        <dbReference type="Proteomes" id="UP000094336"/>
    </source>
</evidence>
<feature type="transmembrane region" description="Helical" evidence="1">
    <location>
        <begin position="95"/>
        <end position="115"/>
    </location>
</feature>
<evidence type="ECO:0000313" key="2">
    <source>
        <dbReference type="EMBL" id="ODQ81241.1"/>
    </source>
</evidence>
<keyword evidence="1" id="KW-0472">Membrane</keyword>
<feature type="transmembrane region" description="Helical" evidence="1">
    <location>
        <begin position="60"/>
        <end position="83"/>
    </location>
</feature>
<dbReference type="Proteomes" id="UP000094336">
    <property type="component" value="Unassembled WGS sequence"/>
</dbReference>
<sequence length="152" mass="17124">MSFSDLYDKAPGTAIQIDEDLKQPLMKDYEGENFSSLSDPEKGQPQLETPRRPLKALLKALLVSQALLYLIAAILVTLMTFFASDKFMKYVAHNYRLRSFTNLATMTSAFCLGTAYRRNPNSMAYKILLTTYTFSTSAYLTVIMVSCIFLGN</sequence>
<dbReference type="RefSeq" id="XP_018986569.1">
    <property type="nucleotide sequence ID" value="XM_019128341.1"/>
</dbReference>
<accession>A0A1E3QU82</accession>
<keyword evidence="1" id="KW-1133">Transmembrane helix</keyword>
<name>A0A1E3QU82_9ASCO</name>
<reference evidence="3" key="1">
    <citation type="submission" date="2016-05" db="EMBL/GenBank/DDBJ databases">
        <title>Comparative genomics of biotechnologically important yeasts.</title>
        <authorList>
            <consortium name="DOE Joint Genome Institute"/>
            <person name="Riley R."/>
            <person name="Haridas S."/>
            <person name="Wolfe K.H."/>
            <person name="Lopes M.R."/>
            <person name="Hittinger C.T."/>
            <person name="Goker M."/>
            <person name="Salamov A."/>
            <person name="Wisecaver J."/>
            <person name="Long T.M."/>
            <person name="Aerts A.L."/>
            <person name="Barry K."/>
            <person name="Choi C."/>
            <person name="Clum A."/>
            <person name="Coughlan A.Y."/>
            <person name="Deshpande S."/>
            <person name="Douglass A.P."/>
            <person name="Hanson S.J."/>
            <person name="Klenk H.-P."/>
            <person name="Labutti K."/>
            <person name="Lapidus A."/>
            <person name="Lindquist E."/>
            <person name="Lipzen A."/>
            <person name="Meier-Kolthoff J.P."/>
            <person name="Ohm R.A."/>
            <person name="Otillar R.P."/>
            <person name="Pangilinan J."/>
            <person name="Peng Y."/>
            <person name="Rokas A."/>
            <person name="Rosa C.A."/>
            <person name="Scheuner C."/>
            <person name="Sibirny A.A."/>
            <person name="Slot J.C."/>
            <person name="Stielow J.B."/>
            <person name="Sun H."/>
            <person name="Kurtzman C.P."/>
            <person name="Blackwell M."/>
            <person name="Grigoriev I.V."/>
            <person name="Jeffries T.W."/>
        </authorList>
    </citation>
    <scope>NUCLEOTIDE SEQUENCE [LARGE SCALE GENOMIC DNA]</scope>
    <source>
        <strain evidence="3">NRRL Y-12698</strain>
    </source>
</reference>
<proteinExistence type="predicted"/>
<gene>
    <name evidence="2" type="ORF">BABINDRAFT_160620</name>
</gene>
<keyword evidence="1" id="KW-0812">Transmembrane</keyword>
<protein>
    <submittedName>
        <fullName evidence="2">Uncharacterized protein</fullName>
    </submittedName>
</protein>
<evidence type="ECO:0000256" key="1">
    <source>
        <dbReference type="SAM" id="Phobius"/>
    </source>
</evidence>
<keyword evidence="3" id="KW-1185">Reference proteome</keyword>
<dbReference type="EMBL" id="KV454428">
    <property type="protein sequence ID" value="ODQ81241.1"/>
    <property type="molecule type" value="Genomic_DNA"/>
</dbReference>